<keyword evidence="2" id="KW-1185">Reference proteome</keyword>
<proteinExistence type="predicted"/>
<dbReference type="Proteomes" id="UP000789901">
    <property type="component" value="Unassembled WGS sequence"/>
</dbReference>
<name>A0ABN7WS44_GIGMA</name>
<gene>
    <name evidence="1" type="ORF">GMARGA_LOCUS34257</name>
</gene>
<reference evidence="1 2" key="1">
    <citation type="submission" date="2021-06" db="EMBL/GenBank/DDBJ databases">
        <authorList>
            <person name="Kallberg Y."/>
            <person name="Tangrot J."/>
            <person name="Rosling A."/>
        </authorList>
    </citation>
    <scope>NUCLEOTIDE SEQUENCE [LARGE SCALE GENOMIC DNA]</scope>
    <source>
        <strain evidence="1 2">120-4 pot B 10/14</strain>
    </source>
</reference>
<comment type="caution">
    <text evidence="1">The sequence shown here is derived from an EMBL/GenBank/DDBJ whole genome shotgun (WGS) entry which is preliminary data.</text>
</comment>
<protein>
    <submittedName>
        <fullName evidence="1">46406_t:CDS:1</fullName>
    </submittedName>
</protein>
<organism evidence="1 2">
    <name type="scientific">Gigaspora margarita</name>
    <dbReference type="NCBI Taxonomy" id="4874"/>
    <lineage>
        <taxon>Eukaryota</taxon>
        <taxon>Fungi</taxon>
        <taxon>Fungi incertae sedis</taxon>
        <taxon>Mucoromycota</taxon>
        <taxon>Glomeromycotina</taxon>
        <taxon>Glomeromycetes</taxon>
        <taxon>Diversisporales</taxon>
        <taxon>Gigasporaceae</taxon>
        <taxon>Gigaspora</taxon>
    </lineage>
</organism>
<evidence type="ECO:0000313" key="1">
    <source>
        <dbReference type="EMBL" id="CAG8839013.1"/>
    </source>
</evidence>
<feature type="non-terminal residue" evidence="1">
    <location>
        <position position="1"/>
    </location>
</feature>
<sequence length="92" mass="9423">IFEDGTAVDVECTIGNVEAVAAIDNVGGTFDIKAAATVNDDNDIGSFAAIVVSDIIGIFDLVSVASFDDMGVGAFDNVGIGAFENTVDLMFL</sequence>
<accession>A0ABN7WS44</accession>
<dbReference type="EMBL" id="CAJVQB010059482">
    <property type="protein sequence ID" value="CAG8839013.1"/>
    <property type="molecule type" value="Genomic_DNA"/>
</dbReference>
<evidence type="ECO:0000313" key="2">
    <source>
        <dbReference type="Proteomes" id="UP000789901"/>
    </source>
</evidence>